<reference evidence="1 2" key="1">
    <citation type="submission" date="2013-11" db="EMBL/GenBank/DDBJ databases">
        <title>Genome sequencing of Stegodyphus mimosarum.</title>
        <authorList>
            <person name="Bechsgaard J."/>
        </authorList>
    </citation>
    <scope>NUCLEOTIDE SEQUENCE [LARGE SCALE GENOMIC DNA]</scope>
</reference>
<sequence length="35" mass="3788">MSIKDLSFCHVITIGPCPVAMHLKVVFDSSVTVLV</sequence>
<keyword evidence="2" id="KW-1185">Reference proteome</keyword>
<proteinExistence type="predicted"/>
<dbReference type="EMBL" id="KK118345">
    <property type="protein sequence ID" value="KFM72781.1"/>
    <property type="molecule type" value="Genomic_DNA"/>
</dbReference>
<feature type="non-terminal residue" evidence="1">
    <location>
        <position position="35"/>
    </location>
</feature>
<protein>
    <submittedName>
        <fullName evidence="1">Uncharacterized protein</fullName>
    </submittedName>
</protein>
<name>A0A087U5Z2_STEMI</name>
<dbReference type="Proteomes" id="UP000054359">
    <property type="component" value="Unassembled WGS sequence"/>
</dbReference>
<gene>
    <name evidence="1" type="ORF">X975_22058</name>
</gene>
<evidence type="ECO:0000313" key="1">
    <source>
        <dbReference type="EMBL" id="KFM72781.1"/>
    </source>
</evidence>
<dbReference type="AlphaFoldDB" id="A0A087U5Z2"/>
<accession>A0A087U5Z2</accession>
<evidence type="ECO:0000313" key="2">
    <source>
        <dbReference type="Proteomes" id="UP000054359"/>
    </source>
</evidence>
<organism evidence="1 2">
    <name type="scientific">Stegodyphus mimosarum</name>
    <name type="common">African social velvet spider</name>
    <dbReference type="NCBI Taxonomy" id="407821"/>
    <lineage>
        <taxon>Eukaryota</taxon>
        <taxon>Metazoa</taxon>
        <taxon>Ecdysozoa</taxon>
        <taxon>Arthropoda</taxon>
        <taxon>Chelicerata</taxon>
        <taxon>Arachnida</taxon>
        <taxon>Araneae</taxon>
        <taxon>Araneomorphae</taxon>
        <taxon>Entelegynae</taxon>
        <taxon>Eresoidea</taxon>
        <taxon>Eresidae</taxon>
        <taxon>Stegodyphus</taxon>
    </lineage>
</organism>